<dbReference type="EMBL" id="CP121671">
    <property type="protein sequence ID" value="WFT75959.1"/>
    <property type="molecule type" value="Genomic_DNA"/>
</dbReference>
<keyword evidence="2" id="KW-1185">Reference proteome</keyword>
<dbReference type="Pfam" id="PF01527">
    <property type="entry name" value="HTH_Tnp_1"/>
    <property type="match status" value="1"/>
</dbReference>
<evidence type="ECO:0000313" key="2">
    <source>
        <dbReference type="Proteomes" id="UP001221597"/>
    </source>
</evidence>
<dbReference type="InterPro" id="IPR002514">
    <property type="entry name" value="Transposase_8"/>
</dbReference>
<dbReference type="SUPFAM" id="SSF46689">
    <property type="entry name" value="Homeodomain-like"/>
    <property type="match status" value="1"/>
</dbReference>
<dbReference type="RefSeq" id="WP_283077919.1">
    <property type="nucleotide sequence ID" value="NZ_CP121671.1"/>
</dbReference>
<proteinExistence type="predicted"/>
<evidence type="ECO:0000313" key="1">
    <source>
        <dbReference type="EMBL" id="WFT75959.1"/>
    </source>
</evidence>
<protein>
    <submittedName>
        <fullName evidence="1">Transposase</fullName>
    </submittedName>
</protein>
<accession>A0ABY8J0D9</accession>
<gene>
    <name evidence="1" type="ORF">P9989_06225</name>
</gene>
<dbReference type="InterPro" id="IPR009057">
    <property type="entry name" value="Homeodomain-like_sf"/>
</dbReference>
<sequence>MVKFSPEDKVQAVKRYLYGNESGGAITQSIGAHHSNLHQWIKQYEAFGEDVFVKNYTNYPAQYKIIRGKALLISYS</sequence>
<reference evidence="1 2" key="1">
    <citation type="submission" date="2023-04" db="EMBL/GenBank/DDBJ databases">
        <title>Genome sequence of Halobacillus naozhouensis KACC 21980.</title>
        <authorList>
            <person name="Kim S."/>
            <person name="Heo J."/>
            <person name="Kwon S.-W."/>
        </authorList>
    </citation>
    <scope>NUCLEOTIDE SEQUENCE [LARGE SCALE GENOMIC DNA]</scope>
    <source>
        <strain evidence="1 2">KCTC 13234</strain>
    </source>
</reference>
<name>A0ABY8J0D9_9BACI</name>
<organism evidence="1 2">
    <name type="scientific">Halobacillus naozhouensis</name>
    <dbReference type="NCBI Taxonomy" id="554880"/>
    <lineage>
        <taxon>Bacteria</taxon>
        <taxon>Bacillati</taxon>
        <taxon>Bacillota</taxon>
        <taxon>Bacilli</taxon>
        <taxon>Bacillales</taxon>
        <taxon>Bacillaceae</taxon>
        <taxon>Halobacillus</taxon>
    </lineage>
</organism>
<dbReference type="Proteomes" id="UP001221597">
    <property type="component" value="Chromosome"/>
</dbReference>